<dbReference type="KEGG" id="mcha:111007315"/>
<dbReference type="InterPro" id="IPR033872">
    <property type="entry name" value="nsLTP2"/>
</dbReference>
<dbReference type="SUPFAM" id="SSF47699">
    <property type="entry name" value="Bifunctional inhibitor/lipid-transfer protein/seed storage 2S albumin"/>
    <property type="match status" value="1"/>
</dbReference>
<gene>
    <name evidence="6" type="primary">LOC111007315</name>
</gene>
<evidence type="ECO:0000313" key="5">
    <source>
        <dbReference type="Proteomes" id="UP000504603"/>
    </source>
</evidence>
<dbReference type="InterPro" id="IPR016140">
    <property type="entry name" value="Bifunc_inhib/LTP/seed_store"/>
</dbReference>
<evidence type="ECO:0000313" key="6">
    <source>
        <dbReference type="RefSeq" id="XP_022135324.1"/>
    </source>
</evidence>
<dbReference type="PANTHER" id="PTHR33214">
    <property type="entry name" value="BIFUNCTIONAL INHIBITOR/LIPID-TRANSFER PROTEIN/SEED STORAGE 2S ALBUMIN SUPERFAMILY PROTEIN"/>
    <property type="match status" value="1"/>
</dbReference>
<feature type="chain" id="PRO_5026959328" evidence="3">
    <location>
        <begin position="26"/>
        <end position="93"/>
    </location>
</feature>
<proteinExistence type="predicted"/>
<name>A0A6J1C151_MOMCH</name>
<evidence type="ECO:0000256" key="3">
    <source>
        <dbReference type="SAM" id="SignalP"/>
    </source>
</evidence>
<dbReference type="AlphaFoldDB" id="A0A6J1C151"/>
<keyword evidence="5" id="KW-1185">Reference proteome</keyword>
<dbReference type="SMART" id="SM00499">
    <property type="entry name" value="AAI"/>
    <property type="match status" value="1"/>
</dbReference>
<sequence length="93" mass="9718">MKVNSWGLAILVAVVVAGVVEVGWAVTCSPMQMSPCVGAIISSSPPSALCCSKIKEQKPCLCGYLKNPSLRSFVDSPNARRVASDCGTPFPTC</sequence>
<dbReference type="RefSeq" id="XP_022135324.1">
    <property type="nucleotide sequence ID" value="XM_022279632.1"/>
</dbReference>
<keyword evidence="1" id="KW-0813">Transport</keyword>
<dbReference type="GO" id="GO:0006869">
    <property type="term" value="P:lipid transport"/>
    <property type="evidence" value="ECO:0007669"/>
    <property type="project" value="InterPro"/>
</dbReference>
<dbReference type="CDD" id="cd01959">
    <property type="entry name" value="nsLTP2"/>
    <property type="match status" value="1"/>
</dbReference>
<dbReference type="PANTHER" id="PTHR33214:SF30">
    <property type="entry name" value="BIFUNCTIONAL INHIBITOR_LIPID-TRANSFER PROTEIN_SEED STORAGE 2S ALBUMIN SUPERFAMILY PROTEIN"/>
    <property type="match status" value="1"/>
</dbReference>
<dbReference type="GeneID" id="111007315"/>
<evidence type="ECO:0000256" key="2">
    <source>
        <dbReference type="ARBA" id="ARBA00023121"/>
    </source>
</evidence>
<feature type="signal peptide" evidence="3">
    <location>
        <begin position="1"/>
        <end position="25"/>
    </location>
</feature>
<keyword evidence="3" id="KW-0732">Signal</keyword>
<accession>A0A6J1C151</accession>
<dbReference type="InterPro" id="IPR036312">
    <property type="entry name" value="Bifun_inhib/LTP/seed_sf"/>
</dbReference>
<evidence type="ECO:0000256" key="1">
    <source>
        <dbReference type="ARBA" id="ARBA00022448"/>
    </source>
</evidence>
<organism evidence="5 6">
    <name type="scientific">Momordica charantia</name>
    <name type="common">Bitter gourd</name>
    <name type="synonym">Balsam pear</name>
    <dbReference type="NCBI Taxonomy" id="3673"/>
    <lineage>
        <taxon>Eukaryota</taxon>
        <taxon>Viridiplantae</taxon>
        <taxon>Streptophyta</taxon>
        <taxon>Embryophyta</taxon>
        <taxon>Tracheophyta</taxon>
        <taxon>Spermatophyta</taxon>
        <taxon>Magnoliopsida</taxon>
        <taxon>eudicotyledons</taxon>
        <taxon>Gunneridae</taxon>
        <taxon>Pentapetalae</taxon>
        <taxon>rosids</taxon>
        <taxon>fabids</taxon>
        <taxon>Cucurbitales</taxon>
        <taxon>Cucurbitaceae</taxon>
        <taxon>Momordiceae</taxon>
        <taxon>Momordica</taxon>
    </lineage>
</organism>
<dbReference type="GO" id="GO:0008289">
    <property type="term" value="F:lipid binding"/>
    <property type="evidence" value="ECO:0007669"/>
    <property type="project" value="UniProtKB-KW"/>
</dbReference>
<dbReference type="Proteomes" id="UP000504603">
    <property type="component" value="Unplaced"/>
</dbReference>
<dbReference type="Gene3D" id="1.10.110.10">
    <property type="entry name" value="Plant lipid-transfer and hydrophobic proteins"/>
    <property type="match status" value="1"/>
</dbReference>
<keyword evidence="2" id="KW-0446">Lipid-binding</keyword>
<evidence type="ECO:0000259" key="4">
    <source>
        <dbReference type="SMART" id="SM00499"/>
    </source>
</evidence>
<protein>
    <submittedName>
        <fullName evidence="6">Non-specific lipid-transfer protein 2</fullName>
    </submittedName>
</protein>
<dbReference type="OrthoDB" id="665742at2759"/>
<feature type="domain" description="Bifunctional inhibitor/plant lipid transfer protein/seed storage helical" evidence="4">
    <location>
        <begin position="28"/>
        <end position="93"/>
    </location>
</feature>
<reference evidence="6" key="1">
    <citation type="submission" date="2025-08" db="UniProtKB">
        <authorList>
            <consortium name="RefSeq"/>
        </authorList>
    </citation>
    <scope>IDENTIFICATION</scope>
    <source>
        <strain evidence="6">OHB3-1</strain>
    </source>
</reference>